<accession>A0ABT1QW61</accession>
<dbReference type="RefSeq" id="WP_255915710.1">
    <property type="nucleotide sequence ID" value="NZ_JANFQO010000018.1"/>
</dbReference>
<keyword evidence="5" id="KW-0804">Transcription</keyword>
<keyword evidence="4 7" id="KW-0238">DNA-binding</keyword>
<dbReference type="SUPFAM" id="SSF46894">
    <property type="entry name" value="C-terminal effector domain of the bipartite response regulators"/>
    <property type="match status" value="1"/>
</dbReference>
<keyword evidence="2" id="KW-0902">Two-component regulatory system</keyword>
<dbReference type="InterPro" id="IPR016032">
    <property type="entry name" value="Sig_transdc_resp-reg_C-effctor"/>
</dbReference>
<evidence type="ECO:0000259" key="9">
    <source>
        <dbReference type="PROSITE" id="PS51755"/>
    </source>
</evidence>
<evidence type="ECO:0000256" key="5">
    <source>
        <dbReference type="ARBA" id="ARBA00023163"/>
    </source>
</evidence>
<feature type="modified residue" description="4-aspartylphosphate" evidence="6">
    <location>
        <position position="54"/>
    </location>
</feature>
<evidence type="ECO:0000256" key="1">
    <source>
        <dbReference type="ARBA" id="ARBA00022553"/>
    </source>
</evidence>
<dbReference type="SMART" id="SM00862">
    <property type="entry name" value="Trans_reg_C"/>
    <property type="match status" value="1"/>
</dbReference>
<evidence type="ECO:0000256" key="4">
    <source>
        <dbReference type="ARBA" id="ARBA00023125"/>
    </source>
</evidence>
<organism evidence="10 11">
    <name type="scientific">Tahibacter harae</name>
    <dbReference type="NCBI Taxonomy" id="2963937"/>
    <lineage>
        <taxon>Bacteria</taxon>
        <taxon>Pseudomonadati</taxon>
        <taxon>Pseudomonadota</taxon>
        <taxon>Gammaproteobacteria</taxon>
        <taxon>Lysobacterales</taxon>
        <taxon>Rhodanobacteraceae</taxon>
        <taxon>Tahibacter</taxon>
    </lineage>
</organism>
<dbReference type="PANTHER" id="PTHR48111:SF4">
    <property type="entry name" value="DNA-BINDING DUAL TRANSCRIPTIONAL REGULATOR OMPR"/>
    <property type="match status" value="1"/>
</dbReference>
<dbReference type="InterPro" id="IPR036388">
    <property type="entry name" value="WH-like_DNA-bd_sf"/>
</dbReference>
<feature type="domain" description="Response regulatory" evidence="8">
    <location>
        <begin position="5"/>
        <end position="118"/>
    </location>
</feature>
<evidence type="ECO:0000259" key="8">
    <source>
        <dbReference type="PROSITE" id="PS50110"/>
    </source>
</evidence>
<dbReference type="InterPro" id="IPR011006">
    <property type="entry name" value="CheY-like_superfamily"/>
</dbReference>
<evidence type="ECO:0000256" key="3">
    <source>
        <dbReference type="ARBA" id="ARBA00023015"/>
    </source>
</evidence>
<feature type="domain" description="OmpR/PhoB-type" evidence="9">
    <location>
        <begin position="130"/>
        <end position="227"/>
    </location>
</feature>
<evidence type="ECO:0000256" key="6">
    <source>
        <dbReference type="PROSITE-ProRule" id="PRU00169"/>
    </source>
</evidence>
<dbReference type="InterPro" id="IPR039420">
    <property type="entry name" value="WalR-like"/>
</dbReference>
<dbReference type="Gene3D" id="1.10.10.10">
    <property type="entry name" value="Winged helix-like DNA-binding domain superfamily/Winged helix DNA-binding domain"/>
    <property type="match status" value="1"/>
</dbReference>
<dbReference type="InterPro" id="IPR001867">
    <property type="entry name" value="OmpR/PhoB-type_DNA-bd"/>
</dbReference>
<evidence type="ECO:0000313" key="10">
    <source>
        <dbReference type="EMBL" id="MCQ4166520.1"/>
    </source>
</evidence>
<name>A0ABT1QW61_9GAMM</name>
<dbReference type="PANTHER" id="PTHR48111">
    <property type="entry name" value="REGULATOR OF RPOS"/>
    <property type="match status" value="1"/>
</dbReference>
<dbReference type="Proteomes" id="UP001165498">
    <property type="component" value="Unassembled WGS sequence"/>
</dbReference>
<evidence type="ECO:0000313" key="11">
    <source>
        <dbReference type="Proteomes" id="UP001165498"/>
    </source>
</evidence>
<dbReference type="SMART" id="SM00448">
    <property type="entry name" value="REC"/>
    <property type="match status" value="1"/>
</dbReference>
<dbReference type="Gene3D" id="6.10.250.690">
    <property type="match status" value="1"/>
</dbReference>
<dbReference type="Pfam" id="PF00072">
    <property type="entry name" value="Response_reg"/>
    <property type="match status" value="1"/>
</dbReference>
<dbReference type="PROSITE" id="PS51755">
    <property type="entry name" value="OMPR_PHOB"/>
    <property type="match status" value="1"/>
</dbReference>
<reference evidence="10" key="1">
    <citation type="submission" date="2022-07" db="EMBL/GenBank/DDBJ databases">
        <title>Tahibacter sp., a new gammaproteobacterium isolated from the silt sample collected at pig farm.</title>
        <authorList>
            <person name="Chen H."/>
        </authorList>
    </citation>
    <scope>NUCLEOTIDE SEQUENCE</scope>
    <source>
        <strain evidence="10">P2K</strain>
    </source>
</reference>
<keyword evidence="3" id="KW-0805">Transcription regulation</keyword>
<gene>
    <name evidence="10" type="ORF">NM961_17525</name>
</gene>
<dbReference type="PROSITE" id="PS50110">
    <property type="entry name" value="RESPONSE_REGULATORY"/>
    <property type="match status" value="1"/>
</dbReference>
<protein>
    <submittedName>
        <fullName evidence="10">Winged helix-turn-helix domain-containing protein</fullName>
    </submittedName>
</protein>
<evidence type="ECO:0000256" key="2">
    <source>
        <dbReference type="ARBA" id="ARBA00023012"/>
    </source>
</evidence>
<feature type="DNA-binding region" description="OmpR/PhoB-type" evidence="7">
    <location>
        <begin position="130"/>
        <end position="227"/>
    </location>
</feature>
<dbReference type="InterPro" id="IPR001789">
    <property type="entry name" value="Sig_transdc_resp-reg_receiver"/>
</dbReference>
<dbReference type="Pfam" id="PF00486">
    <property type="entry name" value="Trans_reg_C"/>
    <property type="match status" value="1"/>
</dbReference>
<dbReference type="Gene3D" id="3.40.50.2300">
    <property type="match status" value="1"/>
</dbReference>
<keyword evidence="11" id="KW-1185">Reference proteome</keyword>
<evidence type="ECO:0000256" key="7">
    <source>
        <dbReference type="PROSITE-ProRule" id="PRU01091"/>
    </source>
</evidence>
<dbReference type="SUPFAM" id="SSF52172">
    <property type="entry name" value="CheY-like"/>
    <property type="match status" value="1"/>
</dbReference>
<comment type="caution">
    <text evidence="10">The sequence shown here is derived from an EMBL/GenBank/DDBJ whole genome shotgun (WGS) entry which is preliminary data.</text>
</comment>
<sequence>MDTWHVLTLDADTHSRRSVASYLVARGYRVSTAAGLGDLRRRLERASADVIVLDLRACGADPLEELRLLRQQTAAALIVADAGGETLDRILALEMGADDVLALPLQPRELLARIRGFQRRVAAARRHEGGLGYRFAGWRFLPAQHRLIAPDSGEQRLTRGECALLRALAAAPRKLLSRSRLLTAVHADAEQATARSIDVVVARLRRKLGPARSVIAAERGLGYRLDCDVASDSAAGVAPGT</sequence>
<keyword evidence="1 6" id="KW-0597">Phosphoprotein</keyword>
<dbReference type="EMBL" id="JANFQO010000018">
    <property type="protein sequence ID" value="MCQ4166520.1"/>
    <property type="molecule type" value="Genomic_DNA"/>
</dbReference>
<proteinExistence type="predicted"/>